<protein>
    <recommendedName>
        <fullName evidence="4">General secretion pathway protein GspL</fullName>
    </recommendedName>
</protein>
<keyword evidence="1" id="KW-0812">Transmembrane</keyword>
<sequence>MLKAWWKHITVGSEYQGLEIFEVNNMLQYSFLTVKQKKNELFVTSKKTLATTEELGKLIEKNKVLFLILNTSQVLGKSIPNINEIKPEQALIEAYPNLEIDNFYYQVIQLGDTKRVSICKKIYFDEFVAELNANGIFPSEVALGISAVQNITGYFTEEEIEGSNFVLSDSSSIKPKEGYTESSLKFGDIELSSNFLLSFAQIVGYLANSKITGNLSTRNNKWHNEFKNQRVFQLGLRFSLIVFLSVLLINFLFYSSYQSKLQESDMGIGAEQELQLLTTIENRVSLKEEKVKQASLNGNSRASFYLDKIAFEIPSSIQLDELIYQPTLKPIREGKPIELNEQVISISGETKNKSEFTTWTSNLGQKDWIDNVTYESYEFVSSSKDRFTLLISFHAVE</sequence>
<evidence type="ECO:0000256" key="1">
    <source>
        <dbReference type="SAM" id="Phobius"/>
    </source>
</evidence>
<accession>A0ABT0PVN9</accession>
<keyword evidence="3" id="KW-1185">Reference proteome</keyword>
<comment type="caution">
    <text evidence="2">The sequence shown here is derived from an EMBL/GenBank/DDBJ whole genome shotgun (WGS) entry which is preliminary data.</text>
</comment>
<evidence type="ECO:0008006" key="4">
    <source>
        <dbReference type="Google" id="ProtNLM"/>
    </source>
</evidence>
<name>A0ABT0PVN9_9FLAO</name>
<gene>
    <name evidence="2" type="ORF">M3P19_15530</name>
</gene>
<reference evidence="2 3" key="1">
    <citation type="submission" date="2022-05" db="EMBL/GenBank/DDBJ databases">
        <authorList>
            <person name="Park J.-S."/>
        </authorList>
    </citation>
    <scope>NUCLEOTIDE SEQUENCE [LARGE SCALE GENOMIC DNA]</scope>
    <source>
        <strain evidence="2 3">2012CJ35-5</strain>
    </source>
</reference>
<feature type="transmembrane region" description="Helical" evidence="1">
    <location>
        <begin position="234"/>
        <end position="254"/>
    </location>
</feature>
<keyword evidence="1" id="KW-1133">Transmembrane helix</keyword>
<organism evidence="2 3">
    <name type="scientific">Flagellimonas spongiicola</name>
    <dbReference type="NCBI Taxonomy" id="2942208"/>
    <lineage>
        <taxon>Bacteria</taxon>
        <taxon>Pseudomonadati</taxon>
        <taxon>Bacteroidota</taxon>
        <taxon>Flavobacteriia</taxon>
        <taxon>Flavobacteriales</taxon>
        <taxon>Flavobacteriaceae</taxon>
        <taxon>Flagellimonas</taxon>
    </lineage>
</organism>
<dbReference type="Proteomes" id="UP001203607">
    <property type="component" value="Unassembled WGS sequence"/>
</dbReference>
<evidence type="ECO:0000313" key="2">
    <source>
        <dbReference type="EMBL" id="MCL6275425.1"/>
    </source>
</evidence>
<dbReference type="RefSeq" id="WP_249658609.1">
    <property type="nucleotide sequence ID" value="NZ_JAMFMA010000004.1"/>
</dbReference>
<dbReference type="EMBL" id="JAMFMA010000004">
    <property type="protein sequence ID" value="MCL6275425.1"/>
    <property type="molecule type" value="Genomic_DNA"/>
</dbReference>
<evidence type="ECO:0000313" key="3">
    <source>
        <dbReference type="Proteomes" id="UP001203607"/>
    </source>
</evidence>
<keyword evidence="1" id="KW-0472">Membrane</keyword>
<proteinExistence type="predicted"/>